<evidence type="ECO:0000256" key="1">
    <source>
        <dbReference type="ARBA" id="ARBA00022946"/>
    </source>
</evidence>
<dbReference type="CDD" id="cd06464">
    <property type="entry name" value="ACD_sHsps-like"/>
    <property type="match status" value="1"/>
</dbReference>
<keyword evidence="2" id="KW-0346">Stress response</keyword>
<comment type="caution">
    <text evidence="7">The sequence shown here is derived from an EMBL/GenBank/DDBJ whole genome shotgun (WGS) entry which is preliminary data.</text>
</comment>
<dbReference type="InterPro" id="IPR044656">
    <property type="entry name" value="HSP14.7/HSP23.5/HSP23.6-like"/>
</dbReference>
<dbReference type="AlphaFoldDB" id="A0ABD3SUS0"/>
<evidence type="ECO:0000313" key="7">
    <source>
        <dbReference type="EMBL" id="KAL3828365.1"/>
    </source>
</evidence>
<organism evidence="7 8">
    <name type="scientific">Penstemon smallii</name>
    <dbReference type="NCBI Taxonomy" id="265156"/>
    <lineage>
        <taxon>Eukaryota</taxon>
        <taxon>Viridiplantae</taxon>
        <taxon>Streptophyta</taxon>
        <taxon>Embryophyta</taxon>
        <taxon>Tracheophyta</taxon>
        <taxon>Spermatophyta</taxon>
        <taxon>Magnoliopsida</taxon>
        <taxon>eudicotyledons</taxon>
        <taxon>Gunneridae</taxon>
        <taxon>Pentapetalae</taxon>
        <taxon>asterids</taxon>
        <taxon>lamiids</taxon>
        <taxon>Lamiales</taxon>
        <taxon>Plantaginaceae</taxon>
        <taxon>Cheloneae</taxon>
        <taxon>Penstemon</taxon>
    </lineage>
</organism>
<name>A0ABD3SUS0_9LAMI</name>
<dbReference type="PROSITE" id="PS01031">
    <property type="entry name" value="SHSP"/>
    <property type="match status" value="1"/>
</dbReference>
<dbReference type="PANTHER" id="PTHR46991:SF11">
    <property type="entry name" value="SMALL HEAT SHOCK PROTEIN HSPF"/>
    <property type="match status" value="1"/>
</dbReference>
<keyword evidence="1" id="KW-0809">Transit peptide</keyword>
<proteinExistence type="inferred from homology"/>
<sequence length="226" mass="25517">MASSLALRRATGGATALFSQLLSHHARAASVAPASLTRRSFNTNTEMTNFRDEDERSVDIDRRSDSSVSPRRSESLPTFFSDAFDPFFPTRSLNQIMNIMDQFTENPFMSRGRRGSTGIGTRRGWDVREDDNALYLRVEMPGLDKDQVKITVEQNTLVIRGEGEKESEEDDDDDAYGRRYSGRLDLPPNLYKVEGVKAEMKNGVLKIVVPKVKDEEKKDVFQVSVE</sequence>
<dbReference type="Pfam" id="PF00011">
    <property type="entry name" value="HSP20"/>
    <property type="match status" value="1"/>
</dbReference>
<dbReference type="InterPro" id="IPR002068">
    <property type="entry name" value="A-crystallin/Hsp20_dom"/>
</dbReference>
<accession>A0ABD3SUS0</accession>
<gene>
    <name evidence="7" type="ORF">ACJIZ3_017167</name>
</gene>
<dbReference type="SUPFAM" id="SSF49764">
    <property type="entry name" value="HSP20-like chaperones"/>
    <property type="match status" value="1"/>
</dbReference>
<evidence type="ECO:0000256" key="2">
    <source>
        <dbReference type="ARBA" id="ARBA00023016"/>
    </source>
</evidence>
<dbReference type="Gene3D" id="2.60.40.790">
    <property type="match status" value="1"/>
</dbReference>
<evidence type="ECO:0000256" key="4">
    <source>
        <dbReference type="RuleBase" id="RU003616"/>
    </source>
</evidence>
<feature type="region of interest" description="Disordered" evidence="5">
    <location>
        <begin position="50"/>
        <end position="75"/>
    </location>
</feature>
<evidence type="ECO:0000313" key="8">
    <source>
        <dbReference type="Proteomes" id="UP001634393"/>
    </source>
</evidence>
<dbReference type="EMBL" id="JBJXBP010000005">
    <property type="protein sequence ID" value="KAL3828365.1"/>
    <property type="molecule type" value="Genomic_DNA"/>
</dbReference>
<reference evidence="7 8" key="1">
    <citation type="submission" date="2024-12" db="EMBL/GenBank/DDBJ databases">
        <title>The unique morphological basis and parallel evolutionary history of personate flowers in Penstemon.</title>
        <authorList>
            <person name="Depatie T.H."/>
            <person name="Wessinger C.A."/>
        </authorList>
    </citation>
    <scope>NUCLEOTIDE SEQUENCE [LARGE SCALE GENOMIC DNA]</scope>
    <source>
        <strain evidence="7">WTNN_2</strain>
        <tissue evidence="7">Leaf</tissue>
    </source>
</reference>
<feature type="compositionally biased region" description="Basic and acidic residues" evidence="5">
    <location>
        <begin position="50"/>
        <end position="65"/>
    </location>
</feature>
<dbReference type="Proteomes" id="UP001634393">
    <property type="component" value="Unassembled WGS sequence"/>
</dbReference>
<feature type="region of interest" description="Disordered" evidence="5">
    <location>
        <begin position="160"/>
        <end position="181"/>
    </location>
</feature>
<evidence type="ECO:0000256" key="3">
    <source>
        <dbReference type="PROSITE-ProRule" id="PRU00285"/>
    </source>
</evidence>
<keyword evidence="8" id="KW-1185">Reference proteome</keyword>
<evidence type="ECO:0000256" key="5">
    <source>
        <dbReference type="SAM" id="MobiDB-lite"/>
    </source>
</evidence>
<dbReference type="InterPro" id="IPR008978">
    <property type="entry name" value="HSP20-like_chaperone"/>
</dbReference>
<feature type="compositionally biased region" description="Acidic residues" evidence="5">
    <location>
        <begin position="165"/>
        <end position="174"/>
    </location>
</feature>
<protein>
    <recommendedName>
        <fullName evidence="6">SHSP domain-containing protein</fullName>
    </recommendedName>
</protein>
<evidence type="ECO:0000259" key="6">
    <source>
        <dbReference type="PROSITE" id="PS01031"/>
    </source>
</evidence>
<feature type="domain" description="SHSP" evidence="6">
    <location>
        <begin position="116"/>
        <end position="226"/>
    </location>
</feature>
<comment type="similarity">
    <text evidence="3 4">Belongs to the small heat shock protein (HSP20) family.</text>
</comment>
<dbReference type="PANTHER" id="PTHR46991">
    <property type="entry name" value="23.5 KDA HEAT SHOCK PROTEIN, MITOCHONDRIAL"/>
    <property type="match status" value="1"/>
</dbReference>